<dbReference type="InterPro" id="IPR047040">
    <property type="entry name" value="FlhF__GTPase_dom"/>
</dbReference>
<accession>A0A371JID2</accession>
<dbReference type="EMBL" id="NOKA02000003">
    <property type="protein sequence ID" value="RDY32485.1"/>
    <property type="molecule type" value="Genomic_DNA"/>
</dbReference>
<comment type="similarity">
    <text evidence="2">Belongs to the GTP-binding SRP family.</text>
</comment>
<dbReference type="SUPFAM" id="SSF52540">
    <property type="entry name" value="P-loop containing nucleoside triphosphate hydrolases"/>
    <property type="match status" value="2"/>
</dbReference>
<comment type="caution">
    <text evidence="16">The sequence shown here is derived from an EMBL/GenBank/DDBJ whole genome shotgun (WGS) entry which is preliminary data.</text>
</comment>
<dbReference type="RefSeq" id="WP_094379659.1">
    <property type="nucleotide sequence ID" value="NZ_NOKA02000003.1"/>
</dbReference>
<proteinExistence type="inferred from homology"/>
<dbReference type="NCBIfam" id="TIGR03499">
    <property type="entry name" value="FlhF"/>
    <property type="match status" value="1"/>
</dbReference>
<keyword evidence="16" id="KW-0966">Cell projection</keyword>
<name>A0A371JID2_9FIRM</name>
<dbReference type="PANTHER" id="PTHR43134:SF3">
    <property type="entry name" value="FLAGELLAR BIOSYNTHESIS PROTEIN FLHF"/>
    <property type="match status" value="1"/>
</dbReference>
<dbReference type="GO" id="GO:0005525">
    <property type="term" value="F:GTP binding"/>
    <property type="evidence" value="ECO:0007669"/>
    <property type="project" value="UniProtKB-UniRule"/>
</dbReference>
<evidence type="ECO:0000256" key="2">
    <source>
        <dbReference type="ARBA" id="ARBA00008531"/>
    </source>
</evidence>
<dbReference type="GO" id="GO:0006614">
    <property type="term" value="P:SRP-dependent cotranslational protein targeting to membrane"/>
    <property type="evidence" value="ECO:0007669"/>
    <property type="project" value="UniProtKB-UniRule"/>
</dbReference>
<evidence type="ECO:0000256" key="5">
    <source>
        <dbReference type="ARBA" id="ARBA00022475"/>
    </source>
</evidence>
<dbReference type="SMART" id="SM00962">
    <property type="entry name" value="SRP54"/>
    <property type="match status" value="1"/>
</dbReference>
<evidence type="ECO:0000259" key="15">
    <source>
        <dbReference type="SMART" id="SM00962"/>
    </source>
</evidence>
<dbReference type="Proteomes" id="UP000216411">
    <property type="component" value="Unassembled WGS sequence"/>
</dbReference>
<keyword evidence="6" id="KW-0547">Nucleotide-binding</keyword>
<gene>
    <name evidence="16" type="primary">flhF</name>
    <name evidence="16" type="ORF">CG710_003385</name>
</gene>
<dbReference type="GO" id="GO:0015031">
    <property type="term" value="P:protein transport"/>
    <property type="evidence" value="ECO:0007669"/>
    <property type="project" value="UniProtKB-KW"/>
</dbReference>
<dbReference type="Gene3D" id="1.20.120.1380">
    <property type="entry name" value="Flagellar FlhF biosynthesis protein, N domain"/>
    <property type="match status" value="1"/>
</dbReference>
<evidence type="ECO:0000256" key="10">
    <source>
        <dbReference type="ARBA" id="ARBA00023136"/>
    </source>
</evidence>
<dbReference type="Pfam" id="PF00448">
    <property type="entry name" value="SRP54"/>
    <property type="match status" value="1"/>
</dbReference>
<evidence type="ECO:0000256" key="6">
    <source>
        <dbReference type="ARBA" id="ARBA00022741"/>
    </source>
</evidence>
<keyword evidence="16" id="KW-0969">Cilium</keyword>
<dbReference type="GO" id="GO:0005886">
    <property type="term" value="C:plasma membrane"/>
    <property type="evidence" value="ECO:0007669"/>
    <property type="project" value="UniProtKB-SubCell"/>
</dbReference>
<evidence type="ECO:0000256" key="7">
    <source>
        <dbReference type="ARBA" id="ARBA00022795"/>
    </source>
</evidence>
<dbReference type="GO" id="GO:0044781">
    <property type="term" value="P:bacterial-type flagellum organization"/>
    <property type="evidence" value="ECO:0007669"/>
    <property type="project" value="UniProtKB-UniRule"/>
</dbReference>
<dbReference type="InterPro" id="IPR020006">
    <property type="entry name" value="FlhF"/>
</dbReference>
<dbReference type="SMART" id="SM00382">
    <property type="entry name" value="AAA"/>
    <property type="match status" value="1"/>
</dbReference>
<dbReference type="FunFam" id="3.40.50.300:FF:000695">
    <property type="entry name" value="Flagellar biosynthesis regulator FlhF"/>
    <property type="match status" value="1"/>
</dbReference>
<evidence type="ECO:0000313" key="16">
    <source>
        <dbReference type="EMBL" id="RDY32485.1"/>
    </source>
</evidence>
<evidence type="ECO:0000256" key="3">
    <source>
        <dbReference type="ARBA" id="ARBA00014919"/>
    </source>
</evidence>
<evidence type="ECO:0000256" key="11">
    <source>
        <dbReference type="ARBA" id="ARBA00023225"/>
    </source>
</evidence>
<evidence type="ECO:0000256" key="1">
    <source>
        <dbReference type="ARBA" id="ARBA00004413"/>
    </source>
</evidence>
<dbReference type="InterPro" id="IPR000897">
    <property type="entry name" value="SRP54_GTPase_dom"/>
</dbReference>
<feature type="domain" description="AAA+ ATPase" evidence="14">
    <location>
        <begin position="209"/>
        <end position="367"/>
    </location>
</feature>
<keyword evidence="11" id="KW-1006">Bacterial flagellum protein export</keyword>
<dbReference type="OrthoDB" id="9778554at2"/>
<dbReference type="PANTHER" id="PTHR43134">
    <property type="entry name" value="SIGNAL RECOGNITION PARTICLE RECEPTOR SUBUNIT ALPHA"/>
    <property type="match status" value="1"/>
</dbReference>
<keyword evidence="4" id="KW-0813">Transport</keyword>
<dbReference type="InterPro" id="IPR003593">
    <property type="entry name" value="AAA+_ATPase"/>
</dbReference>
<sequence>MIIKKFQGATEMDAVLQAKEELGKDAVVLNVKKIKQRGIFKFLKSTIVEVTVALEEGKIEKDKTETDTVKANDSKSSFDSVADEKIVLKPQSKIIEKKALDLGKDETVELEKKLANLQSLLEKQIETKPAESLTTEQETQKSETAVFAQLIYNTLLDMEVDEKYINQFIGEIELTKNKDLTIDHVLSNIYQRMILKLGEANLIKEAKKKPKVVYFIGPTGVGKTTTLAKIASKFHVEGNKKIVMLTADTYRIAATEQLRTYANILGVPFNVVYSAEDLKNYVTQFKEYDFILVDTAGHSHKNKEQTGDILKLLNCLGDSVEKEIYLVISAATKYRDLIKIVDTYNNMIDYNIIFTKLDETTSLGNILNIKMYSGKELAYVTLGQNVPDDIEIFDAQSLVKQLLGGQ</sequence>
<dbReference type="InterPro" id="IPR027417">
    <property type="entry name" value="P-loop_NTPase"/>
</dbReference>
<protein>
    <recommendedName>
        <fullName evidence="3 13">Flagellar biosynthesis protein FlhF</fullName>
    </recommendedName>
</protein>
<comment type="subcellular location">
    <subcellularLocation>
        <location evidence="1">Cell membrane</location>
        <topology evidence="1">Peripheral membrane protein</topology>
        <orientation evidence="1">Cytoplasmic side</orientation>
    </subcellularLocation>
</comment>
<keyword evidence="17" id="KW-1185">Reference proteome</keyword>
<evidence type="ECO:0000313" key="17">
    <source>
        <dbReference type="Proteomes" id="UP000216411"/>
    </source>
</evidence>
<reference evidence="16 17" key="1">
    <citation type="journal article" date="2017" name="Genome Announc.">
        <title>Draft Genome Sequence of a Sporulating and Motile Strain of Lachnotalea glycerini Isolated from Water in Quebec City, Canada.</title>
        <authorList>
            <person name="Maheux A.F."/>
            <person name="Boudreau D.K."/>
            <person name="Berube E."/>
            <person name="Boissinot M."/>
            <person name="Raymond F."/>
            <person name="Brodeur S."/>
            <person name="Corbeil J."/>
            <person name="Isabel S."/>
            <person name="Omar R.F."/>
            <person name="Bergeron M.G."/>
        </authorList>
    </citation>
    <scope>NUCLEOTIDE SEQUENCE [LARGE SCALE GENOMIC DNA]</scope>
    <source>
        <strain evidence="16 17">CCRI-19302</strain>
    </source>
</reference>
<keyword evidence="8" id="KW-0653">Protein transport</keyword>
<dbReference type="CDD" id="cd17873">
    <property type="entry name" value="FlhF"/>
    <property type="match status" value="1"/>
</dbReference>
<keyword evidence="10" id="KW-0472">Membrane</keyword>
<evidence type="ECO:0000256" key="12">
    <source>
        <dbReference type="ARBA" id="ARBA00025337"/>
    </source>
</evidence>
<evidence type="ECO:0000256" key="4">
    <source>
        <dbReference type="ARBA" id="ARBA00022448"/>
    </source>
</evidence>
<organism evidence="16 17">
    <name type="scientific">Lachnotalea glycerini</name>
    <dbReference type="NCBI Taxonomy" id="1763509"/>
    <lineage>
        <taxon>Bacteria</taxon>
        <taxon>Bacillati</taxon>
        <taxon>Bacillota</taxon>
        <taxon>Clostridia</taxon>
        <taxon>Lachnospirales</taxon>
        <taxon>Lachnospiraceae</taxon>
        <taxon>Lachnotalea</taxon>
    </lineage>
</organism>
<dbReference type="GO" id="GO:0005047">
    <property type="term" value="F:signal recognition particle binding"/>
    <property type="evidence" value="ECO:0007669"/>
    <property type="project" value="TreeGrafter"/>
</dbReference>
<evidence type="ECO:0000259" key="14">
    <source>
        <dbReference type="SMART" id="SM00382"/>
    </source>
</evidence>
<keyword evidence="16" id="KW-0282">Flagellum</keyword>
<keyword evidence="7" id="KW-1005">Bacterial flagellum biogenesis</keyword>
<evidence type="ECO:0000256" key="9">
    <source>
        <dbReference type="ARBA" id="ARBA00023134"/>
    </source>
</evidence>
<evidence type="ECO:0000256" key="13">
    <source>
        <dbReference type="NCBIfam" id="TIGR03499"/>
    </source>
</evidence>
<dbReference type="AlphaFoldDB" id="A0A371JID2"/>
<dbReference type="Gene3D" id="3.40.50.300">
    <property type="entry name" value="P-loop containing nucleotide triphosphate hydrolases"/>
    <property type="match status" value="1"/>
</dbReference>
<feature type="domain" description="SRP54-type proteins GTP-binding" evidence="15">
    <location>
        <begin position="210"/>
        <end position="404"/>
    </location>
</feature>
<keyword evidence="5" id="KW-1003">Cell membrane</keyword>
<comment type="function">
    <text evidence="12">Necessary for flagellar biosynthesis. May be involved in translocation of the flagellum.</text>
</comment>
<evidence type="ECO:0000256" key="8">
    <source>
        <dbReference type="ARBA" id="ARBA00022927"/>
    </source>
</evidence>
<dbReference type="GO" id="GO:0003924">
    <property type="term" value="F:GTPase activity"/>
    <property type="evidence" value="ECO:0007669"/>
    <property type="project" value="UniProtKB-UniRule"/>
</dbReference>
<keyword evidence="9" id="KW-0342">GTP-binding</keyword>